<name>A0A1N6HF26_9BACT</name>
<gene>
    <name evidence="2" type="ORF">SAMN02745161_2170</name>
</gene>
<dbReference type="OrthoDB" id="9894672at2"/>
<organism evidence="2 3">
    <name type="scientific">Halodesulfovibrio marinisediminis DSM 17456</name>
    <dbReference type="NCBI Taxonomy" id="1121457"/>
    <lineage>
        <taxon>Bacteria</taxon>
        <taxon>Pseudomonadati</taxon>
        <taxon>Thermodesulfobacteriota</taxon>
        <taxon>Desulfovibrionia</taxon>
        <taxon>Desulfovibrionales</taxon>
        <taxon>Desulfovibrionaceae</taxon>
        <taxon>Halodesulfovibrio</taxon>
    </lineage>
</organism>
<evidence type="ECO:0000256" key="1">
    <source>
        <dbReference type="SAM" id="MobiDB-lite"/>
    </source>
</evidence>
<keyword evidence="3" id="KW-1185">Reference proteome</keyword>
<dbReference type="Proteomes" id="UP000184694">
    <property type="component" value="Unassembled WGS sequence"/>
</dbReference>
<dbReference type="EMBL" id="FSRG01000005">
    <property type="protein sequence ID" value="SIO18317.1"/>
    <property type="molecule type" value="Genomic_DNA"/>
</dbReference>
<accession>A0A1N6HF26</accession>
<feature type="region of interest" description="Disordered" evidence="1">
    <location>
        <begin position="20"/>
        <end position="50"/>
    </location>
</feature>
<sequence length="387" mass="42179">MSTFRIASLIHRFLLQKSESEDGQTTSAASGEDSQQINLASEEGHEDDEQSSLLFIGNNSDDSLSVAGDYSFLLPQSEHLLGAFPSEEDPPTFFTLEATWDSPECIMDDSSFALNVAAQSGPFVFFAEQVVSSLSRHSSFLSVSDGEIDSESPTLSLVPQNHYHPDSDSSPFSLSDLFSQPTDNFFVEVSSESDFESVQHPEVVLRMDIVEEVLSGEVLTTDNDASIYFYDGEPIEIGVPVVLEPTGDRFTGHTSGGGDRPVHIFPPKGQAIALADEYGKNVVLRLDAGRGDEDLVLDLAKFHPEDIILVTKFELGRDTLSIKSLLGAETVETLWDNAPTDCVGKEGEAILGFSVDRDKGEECTVAFVGLTHEDYMEFLSAAMHKVT</sequence>
<reference evidence="3" key="1">
    <citation type="submission" date="2016-11" db="EMBL/GenBank/DDBJ databases">
        <authorList>
            <person name="Varghese N."/>
            <person name="Submissions S."/>
        </authorList>
    </citation>
    <scope>NUCLEOTIDE SEQUENCE [LARGE SCALE GENOMIC DNA]</scope>
    <source>
        <strain evidence="3">DSM 17456</strain>
    </source>
</reference>
<feature type="compositionally biased region" description="Polar residues" evidence="1">
    <location>
        <begin position="23"/>
        <end position="39"/>
    </location>
</feature>
<protein>
    <submittedName>
        <fullName evidence="2">Uncharacterized protein</fullName>
    </submittedName>
</protein>
<dbReference type="AlphaFoldDB" id="A0A1N6HF26"/>
<evidence type="ECO:0000313" key="2">
    <source>
        <dbReference type="EMBL" id="SIO18317.1"/>
    </source>
</evidence>
<dbReference type="RefSeq" id="WP_074216935.1">
    <property type="nucleotide sequence ID" value="NZ_FSRG01000005.1"/>
</dbReference>
<evidence type="ECO:0000313" key="3">
    <source>
        <dbReference type="Proteomes" id="UP000184694"/>
    </source>
</evidence>
<proteinExistence type="predicted"/>